<feature type="signal peptide" evidence="1">
    <location>
        <begin position="1"/>
        <end position="18"/>
    </location>
</feature>
<feature type="chain" id="PRO_5046761701" evidence="1">
    <location>
        <begin position="19"/>
        <end position="133"/>
    </location>
</feature>
<accession>A0ABY6AZG6</accession>
<evidence type="ECO:0000313" key="2">
    <source>
        <dbReference type="EMBL" id="UXH77134.1"/>
    </source>
</evidence>
<sequence>MKPILPVALLAVAVGLMAVDLQDAVAQASYSLKAVESQPIPRAEHFALWKEVALKACADSQGRFNLGEAECRRVISQRGDACAVTLKDQSPAVISSTAVARDIGRKYMHCATPFYFCKGVEVKTEEEVRAKCK</sequence>
<dbReference type="RefSeq" id="WP_261756878.1">
    <property type="nucleotide sequence ID" value="NZ_CP104562.2"/>
</dbReference>
<protein>
    <submittedName>
        <fullName evidence="2">Uncharacterized protein</fullName>
    </submittedName>
</protein>
<organism evidence="2 3">
    <name type="scientific">Roseateles amylovorans</name>
    <dbReference type="NCBI Taxonomy" id="2978473"/>
    <lineage>
        <taxon>Bacteria</taxon>
        <taxon>Pseudomonadati</taxon>
        <taxon>Pseudomonadota</taxon>
        <taxon>Betaproteobacteria</taxon>
        <taxon>Burkholderiales</taxon>
        <taxon>Sphaerotilaceae</taxon>
        <taxon>Roseateles</taxon>
    </lineage>
</organism>
<name>A0ABY6AZG6_9BURK</name>
<reference evidence="2" key="1">
    <citation type="submission" date="2022-10" db="EMBL/GenBank/DDBJ databases">
        <title>Characterization and whole genome sequencing of a new Roseateles species, isolated from fresh water.</title>
        <authorList>
            <person name="Guliayeva D.Y."/>
            <person name="Akhremchuk A.E."/>
            <person name="Sikolenko M.A."/>
            <person name="Valentovich L.N."/>
            <person name="Sidarenka A.V."/>
        </authorList>
    </citation>
    <scope>NUCLEOTIDE SEQUENCE</scope>
    <source>
        <strain evidence="2">BIM B-1768</strain>
    </source>
</reference>
<evidence type="ECO:0000313" key="3">
    <source>
        <dbReference type="Proteomes" id="UP001064933"/>
    </source>
</evidence>
<gene>
    <name evidence="2" type="ORF">N4261_19260</name>
</gene>
<dbReference type="EMBL" id="CP104562">
    <property type="protein sequence ID" value="UXH77134.1"/>
    <property type="molecule type" value="Genomic_DNA"/>
</dbReference>
<proteinExistence type="predicted"/>
<evidence type="ECO:0000256" key="1">
    <source>
        <dbReference type="SAM" id="SignalP"/>
    </source>
</evidence>
<keyword evidence="3" id="KW-1185">Reference proteome</keyword>
<dbReference type="Proteomes" id="UP001064933">
    <property type="component" value="Chromosome"/>
</dbReference>
<keyword evidence="1" id="KW-0732">Signal</keyword>